<dbReference type="InterPro" id="IPR011990">
    <property type="entry name" value="TPR-like_helical_dom_sf"/>
</dbReference>
<evidence type="ECO:0000313" key="3">
    <source>
        <dbReference type="Proteomes" id="UP000015100"/>
    </source>
</evidence>
<comment type="caution">
    <text evidence="2">The sequence shown here is derived from an EMBL/GenBank/DDBJ whole genome shotgun (WGS) entry which is preliminary data.</text>
</comment>
<evidence type="ECO:0000313" key="2">
    <source>
        <dbReference type="EMBL" id="EPS43412.1"/>
    </source>
</evidence>
<protein>
    <recommendedName>
        <fullName evidence="1">SET domain-containing protein</fullName>
    </recommendedName>
</protein>
<gene>
    <name evidence="2" type="ORF">H072_2680</name>
</gene>
<dbReference type="InterPro" id="IPR019734">
    <property type="entry name" value="TPR_rpt"/>
</dbReference>
<dbReference type="Gene3D" id="1.25.40.10">
    <property type="entry name" value="Tetratricopeptide repeat domain"/>
    <property type="match status" value="1"/>
</dbReference>
<dbReference type="Proteomes" id="UP000015100">
    <property type="component" value="Unassembled WGS sequence"/>
</dbReference>
<dbReference type="PANTHER" id="PTHR47643:SF2">
    <property type="entry name" value="TPR DOMAIN PROTEIN (AFU_ORTHOLOGUE AFUA_5G12710)"/>
    <property type="match status" value="1"/>
</dbReference>
<dbReference type="SMART" id="SM00028">
    <property type="entry name" value="TPR"/>
    <property type="match status" value="3"/>
</dbReference>
<dbReference type="EMBL" id="AQGS01000079">
    <property type="protein sequence ID" value="EPS43412.1"/>
    <property type="molecule type" value="Genomic_DNA"/>
</dbReference>
<reference evidence="2 3" key="1">
    <citation type="journal article" date="2013" name="PLoS Genet.">
        <title>Genomic mechanisms accounting for the adaptation to parasitism in nematode-trapping fungi.</title>
        <authorList>
            <person name="Meerupati T."/>
            <person name="Andersson K.M."/>
            <person name="Friman E."/>
            <person name="Kumar D."/>
            <person name="Tunlid A."/>
            <person name="Ahren D."/>
        </authorList>
    </citation>
    <scope>NUCLEOTIDE SEQUENCE [LARGE SCALE GENOMIC DNA]</scope>
    <source>
        <strain evidence="2 3">CBS 200.50</strain>
    </source>
</reference>
<organism evidence="2 3">
    <name type="scientific">Dactylellina haptotyla (strain CBS 200.50)</name>
    <name type="common">Nematode-trapping fungus</name>
    <name type="synonym">Monacrosporium haptotylum</name>
    <dbReference type="NCBI Taxonomy" id="1284197"/>
    <lineage>
        <taxon>Eukaryota</taxon>
        <taxon>Fungi</taxon>
        <taxon>Dikarya</taxon>
        <taxon>Ascomycota</taxon>
        <taxon>Pezizomycotina</taxon>
        <taxon>Orbiliomycetes</taxon>
        <taxon>Orbiliales</taxon>
        <taxon>Orbiliaceae</taxon>
        <taxon>Dactylellina</taxon>
    </lineage>
</organism>
<dbReference type="SUPFAM" id="SSF82199">
    <property type="entry name" value="SET domain"/>
    <property type="match status" value="1"/>
</dbReference>
<dbReference type="HOGENOM" id="CLU_324656_0_0_1"/>
<dbReference type="Pfam" id="PF00856">
    <property type="entry name" value="SET"/>
    <property type="match status" value="1"/>
</dbReference>
<sequence>MSLMTPPYIDKEQKVALSRVTAHIKRLYESSAINQGQQNPFTSKDDIEERFATLQDTAEVGSGSNSVMRLILPEPYKPANLTIPLEKLRKIHTKDLFIGDHHVGRYLKIRTASTPRRSELSIESTFEDEEGSYGIVRKYFQNEETRLEDQLPYESVLIVRNPFLWDTGHDVMIVRVDHPGDLMFCHSWDQMTANFVPSVWKGSSILKSMNVDQLVSLAELYSKNGENRAALARYNYAEQKLTEEQKVASIDICRLYFGRAQIYSKLQQRLLVALDLDTVLKVLPDHPEARHMRAVAYYHTGKYNKCREDVRRLLQKEPKNHMYADLNQRVHERLEEIKTGNYNWWRMRHMATNKVLSLDHANYTHPVRLKKTAKGRRVFTARDVRRGDILMVTKALAFVPSENSTSCLQIEVEPPEWYEKTFSLMDDGGYPSASYRSPDELKLVDIFHIEEVRLRNHITISNLPIQQHQAAGYIHTTKSPADRLATYNSGIWFLPSFLRHSCLPNAHRSVIGDMLIVRAGCDIPEGTKVTINASTPSNWEFPMTYFTCTCPVHAYEIDMHNPEPTTTEQKRMTLWREFTKDCHYLESIKTKPEDWIKVKIVELLFSMLAKLNEIQGTLPDQSKTPHLQLAHRYRYVAAAFYGCGQRRHSRCAYYKVLDCLGVEYFVFEKLDAVVWTNHGQCSEDLLHSYRDLASLAITRGIKKAWLNASIEIYEILYAERKSFEHVMCHIEFVEAKDQCPCLTEDNFGTVDERLLMKRLGILEDKSKGWVNTPDGEAIMDMMRHAAEKARRYGLDKEMTEKLAGPERVAGLVDSKAKERLTGCKEKRHQENKVKYR</sequence>
<dbReference type="eggNOG" id="KOG2084">
    <property type="taxonomic scope" value="Eukaryota"/>
</dbReference>
<dbReference type="OrthoDB" id="438641at2759"/>
<keyword evidence="3" id="KW-1185">Reference proteome</keyword>
<dbReference type="InterPro" id="IPR046341">
    <property type="entry name" value="SET_dom_sf"/>
</dbReference>
<dbReference type="PANTHER" id="PTHR47643">
    <property type="entry name" value="TPR DOMAIN PROTEIN (AFU_ORTHOLOGUE AFUA_5G12710)"/>
    <property type="match status" value="1"/>
</dbReference>
<dbReference type="InterPro" id="IPR001214">
    <property type="entry name" value="SET_dom"/>
</dbReference>
<dbReference type="STRING" id="1284197.S8C6U0"/>
<accession>S8C6U0</accession>
<evidence type="ECO:0000259" key="1">
    <source>
        <dbReference type="PROSITE" id="PS50280"/>
    </source>
</evidence>
<dbReference type="SUPFAM" id="SSF48452">
    <property type="entry name" value="TPR-like"/>
    <property type="match status" value="1"/>
</dbReference>
<name>S8C6U0_DACHA</name>
<reference evidence="3" key="2">
    <citation type="submission" date="2013-04" db="EMBL/GenBank/DDBJ databases">
        <title>Genomic mechanisms accounting for the adaptation to parasitism in nematode-trapping fungi.</title>
        <authorList>
            <person name="Ahren D.G."/>
        </authorList>
    </citation>
    <scope>NUCLEOTIDE SEQUENCE [LARGE SCALE GENOMIC DNA]</scope>
    <source>
        <strain evidence="3">CBS 200.50</strain>
    </source>
</reference>
<dbReference type="AlphaFoldDB" id="S8C6U0"/>
<dbReference type="PROSITE" id="PS50280">
    <property type="entry name" value="SET"/>
    <property type="match status" value="1"/>
</dbReference>
<proteinExistence type="predicted"/>
<dbReference type="Gene3D" id="2.170.270.10">
    <property type="entry name" value="SET domain"/>
    <property type="match status" value="1"/>
</dbReference>
<feature type="domain" description="SET" evidence="1">
    <location>
        <begin position="365"/>
        <end position="534"/>
    </location>
</feature>
<dbReference type="InterPro" id="IPR053209">
    <property type="entry name" value="Gramillin-biosynth_MTr"/>
</dbReference>
<dbReference type="OMA" id="STPSNWE"/>